<dbReference type="Pfam" id="PF20099">
    <property type="entry name" value="DUF6489"/>
    <property type="match status" value="1"/>
</dbReference>
<dbReference type="AlphaFoldDB" id="A0A8E0N8S8"/>
<dbReference type="RefSeq" id="WP_021696985.1">
    <property type="nucleotide sequence ID" value="NZ_BATC01000013.1"/>
</dbReference>
<protein>
    <submittedName>
        <fullName evidence="1">Uncharacterized protein</fullName>
    </submittedName>
</protein>
<accession>A0A8E0N8S8</accession>
<organism evidence="1 2">
    <name type="scientific">Brevundimonas abyssalis TAR-001</name>
    <dbReference type="NCBI Taxonomy" id="1391729"/>
    <lineage>
        <taxon>Bacteria</taxon>
        <taxon>Pseudomonadati</taxon>
        <taxon>Pseudomonadota</taxon>
        <taxon>Alphaproteobacteria</taxon>
        <taxon>Caulobacterales</taxon>
        <taxon>Caulobacteraceae</taxon>
        <taxon>Brevundimonas</taxon>
    </lineage>
</organism>
<evidence type="ECO:0000313" key="2">
    <source>
        <dbReference type="Proteomes" id="UP000016569"/>
    </source>
</evidence>
<evidence type="ECO:0000313" key="1">
    <source>
        <dbReference type="EMBL" id="GAD58889.1"/>
    </source>
</evidence>
<comment type="caution">
    <text evidence="1">The sequence shown here is derived from an EMBL/GenBank/DDBJ whole genome shotgun (WGS) entry which is preliminary data.</text>
</comment>
<dbReference type="InterPro" id="IPR045502">
    <property type="entry name" value="DUF6489"/>
</dbReference>
<dbReference type="OrthoDB" id="5740990at2"/>
<proteinExistence type="predicted"/>
<name>A0A8E0N8S8_9CAUL</name>
<reference evidence="2" key="1">
    <citation type="journal article" date="2013" name="Genome Announc.">
        <title>Draft Genome Sequence of the Dimorphic Prosthecate Bacterium Brevundimonas abyssalis TAR-001T.</title>
        <authorList>
            <person name="Tsubouchi T."/>
            <person name="Nishi S."/>
            <person name="Usui K."/>
            <person name="Shimane Y."/>
            <person name="Takaki Y."/>
            <person name="Maruyama T."/>
            <person name="Hatada Y."/>
        </authorList>
    </citation>
    <scope>NUCLEOTIDE SEQUENCE [LARGE SCALE GENOMIC DNA]</scope>
    <source>
        <strain evidence="2">TAR-001</strain>
    </source>
</reference>
<keyword evidence="2" id="KW-1185">Reference proteome</keyword>
<dbReference type="Proteomes" id="UP000016569">
    <property type="component" value="Unassembled WGS sequence"/>
</dbReference>
<sequence length="75" mass="8674">MKVKIEIDCEPAEARAFLGLPNVEPLNEHMVAEMQRRMDENIAAMQPDELMKTWTSFGLQAQDHFRRLMESATKP</sequence>
<gene>
    <name evidence="1" type="ORF">MBEBAB_1139</name>
</gene>
<dbReference type="EMBL" id="BATC01000013">
    <property type="protein sequence ID" value="GAD58889.1"/>
    <property type="molecule type" value="Genomic_DNA"/>
</dbReference>